<dbReference type="EMBL" id="CP120733">
    <property type="protein sequence ID" value="WFD09844.1"/>
    <property type="molecule type" value="Genomic_DNA"/>
</dbReference>
<dbReference type="Proteomes" id="UP001222800">
    <property type="component" value="Chromosome"/>
</dbReference>
<sequence length="63" mass="7037">MNILFLFISCILFGCIGMIFGIWGSILGFIFGGFVVVLTELKGMKNDIDELSEEVFSKNKKVN</sequence>
<keyword evidence="3" id="KW-1185">Reference proteome</keyword>
<reference evidence="2 3" key="1">
    <citation type="submission" date="2023-03" db="EMBL/GenBank/DDBJ databases">
        <title>Complete genome sequence of Tepidibacter sp. SWIR-1, isolated from a deep-sea hydrothermal vent.</title>
        <authorList>
            <person name="Li X."/>
        </authorList>
    </citation>
    <scope>NUCLEOTIDE SEQUENCE [LARGE SCALE GENOMIC DNA]</scope>
    <source>
        <strain evidence="2 3">SWIR-1</strain>
    </source>
</reference>
<protein>
    <recommendedName>
        <fullName evidence="4">DUF2273 domain-containing protein</fullName>
    </recommendedName>
</protein>
<evidence type="ECO:0000313" key="3">
    <source>
        <dbReference type="Proteomes" id="UP001222800"/>
    </source>
</evidence>
<keyword evidence="1" id="KW-1133">Transmembrane helix</keyword>
<evidence type="ECO:0008006" key="4">
    <source>
        <dbReference type="Google" id="ProtNLM"/>
    </source>
</evidence>
<name>A0ABY8EE34_9FIRM</name>
<keyword evidence="1" id="KW-0812">Transmembrane</keyword>
<accession>A0ABY8EE34</accession>
<dbReference type="RefSeq" id="WP_277731798.1">
    <property type="nucleotide sequence ID" value="NZ_CP120733.1"/>
</dbReference>
<feature type="transmembrane region" description="Helical" evidence="1">
    <location>
        <begin position="6"/>
        <end position="38"/>
    </location>
</feature>
<organism evidence="2 3">
    <name type="scientific">Tepidibacter hydrothermalis</name>
    <dbReference type="NCBI Taxonomy" id="3036126"/>
    <lineage>
        <taxon>Bacteria</taxon>
        <taxon>Bacillati</taxon>
        <taxon>Bacillota</taxon>
        <taxon>Clostridia</taxon>
        <taxon>Peptostreptococcales</taxon>
        <taxon>Peptostreptococcaceae</taxon>
        <taxon>Tepidibacter</taxon>
    </lineage>
</organism>
<gene>
    <name evidence="2" type="ORF">P4S50_15810</name>
</gene>
<evidence type="ECO:0000256" key="1">
    <source>
        <dbReference type="SAM" id="Phobius"/>
    </source>
</evidence>
<keyword evidence="1" id="KW-0472">Membrane</keyword>
<evidence type="ECO:0000313" key="2">
    <source>
        <dbReference type="EMBL" id="WFD09844.1"/>
    </source>
</evidence>
<proteinExistence type="predicted"/>